<dbReference type="AlphaFoldDB" id="A0A3E2TYR5"/>
<protein>
    <submittedName>
        <fullName evidence="1">Uncharacterized protein</fullName>
    </submittedName>
</protein>
<dbReference type="EMBL" id="QVES01000005">
    <property type="protein sequence ID" value="RGB86960.1"/>
    <property type="molecule type" value="Genomic_DNA"/>
</dbReference>
<proteinExistence type="predicted"/>
<name>A0A3E2TYR5_9FIRM</name>
<comment type="caution">
    <text evidence="1">The sequence shown here is derived from an EMBL/GenBank/DDBJ whole genome shotgun (WGS) entry which is preliminary data.</text>
</comment>
<organism evidence="1 2">
    <name type="scientific">Faecalibacterium prausnitzii</name>
    <dbReference type="NCBI Taxonomy" id="853"/>
    <lineage>
        <taxon>Bacteria</taxon>
        <taxon>Bacillati</taxon>
        <taxon>Bacillota</taxon>
        <taxon>Clostridia</taxon>
        <taxon>Eubacteriales</taxon>
        <taxon>Oscillospiraceae</taxon>
        <taxon>Faecalibacterium</taxon>
    </lineage>
</organism>
<reference evidence="1 2" key="1">
    <citation type="submission" date="2018-08" db="EMBL/GenBank/DDBJ databases">
        <title>A genome reference for cultivated species of the human gut microbiota.</title>
        <authorList>
            <person name="Zou Y."/>
            <person name="Xue W."/>
            <person name="Luo G."/>
        </authorList>
    </citation>
    <scope>NUCLEOTIDE SEQUENCE [LARGE SCALE GENOMIC DNA]</scope>
    <source>
        <strain evidence="1 2">AF31-14AC</strain>
    </source>
</reference>
<evidence type="ECO:0000313" key="2">
    <source>
        <dbReference type="Proteomes" id="UP000260782"/>
    </source>
</evidence>
<gene>
    <name evidence="1" type="ORF">DWZ25_06075</name>
</gene>
<accession>A0A3E2TYR5</accession>
<evidence type="ECO:0000313" key="1">
    <source>
        <dbReference type="EMBL" id="RGB86960.1"/>
    </source>
</evidence>
<sequence length="69" mass="7683">MPAVRMPLIQSAMALRTVSIQHSPSLAEVVDKGLEEIQEKNNVGQKLHKTPPFIDGWIKNTAWSSTDIQ</sequence>
<dbReference type="Proteomes" id="UP000260782">
    <property type="component" value="Unassembled WGS sequence"/>
</dbReference>